<gene>
    <name evidence="1" type="ORF">BDZ94DRAFT_1257855</name>
</gene>
<keyword evidence="2" id="KW-1185">Reference proteome</keyword>
<accession>A0A9P5Y852</accession>
<evidence type="ECO:0000313" key="2">
    <source>
        <dbReference type="Proteomes" id="UP000807353"/>
    </source>
</evidence>
<comment type="caution">
    <text evidence="1">The sequence shown here is derived from an EMBL/GenBank/DDBJ whole genome shotgun (WGS) entry which is preliminary data.</text>
</comment>
<organism evidence="1 2">
    <name type="scientific">Collybia nuda</name>
    <dbReference type="NCBI Taxonomy" id="64659"/>
    <lineage>
        <taxon>Eukaryota</taxon>
        <taxon>Fungi</taxon>
        <taxon>Dikarya</taxon>
        <taxon>Basidiomycota</taxon>
        <taxon>Agaricomycotina</taxon>
        <taxon>Agaricomycetes</taxon>
        <taxon>Agaricomycetidae</taxon>
        <taxon>Agaricales</taxon>
        <taxon>Tricholomatineae</taxon>
        <taxon>Clitocybaceae</taxon>
        <taxon>Collybia</taxon>
    </lineage>
</organism>
<reference evidence="1" key="1">
    <citation type="submission" date="2020-11" db="EMBL/GenBank/DDBJ databases">
        <authorList>
            <consortium name="DOE Joint Genome Institute"/>
            <person name="Ahrendt S."/>
            <person name="Riley R."/>
            <person name="Andreopoulos W."/>
            <person name="Labutti K."/>
            <person name="Pangilinan J."/>
            <person name="Ruiz-Duenas F.J."/>
            <person name="Barrasa J.M."/>
            <person name="Sanchez-Garcia M."/>
            <person name="Camarero S."/>
            <person name="Miyauchi S."/>
            <person name="Serrano A."/>
            <person name="Linde D."/>
            <person name="Babiker R."/>
            <person name="Drula E."/>
            <person name="Ayuso-Fernandez I."/>
            <person name="Pacheco R."/>
            <person name="Padilla G."/>
            <person name="Ferreira P."/>
            <person name="Barriuso J."/>
            <person name="Kellner H."/>
            <person name="Castanera R."/>
            <person name="Alfaro M."/>
            <person name="Ramirez L."/>
            <person name="Pisabarro A.G."/>
            <person name="Kuo A."/>
            <person name="Tritt A."/>
            <person name="Lipzen A."/>
            <person name="He G."/>
            <person name="Yan M."/>
            <person name="Ng V."/>
            <person name="Cullen D."/>
            <person name="Martin F."/>
            <person name="Rosso M.-N."/>
            <person name="Henrissat B."/>
            <person name="Hibbett D."/>
            <person name="Martinez A.T."/>
            <person name="Grigoriev I.V."/>
        </authorList>
    </citation>
    <scope>NUCLEOTIDE SEQUENCE</scope>
    <source>
        <strain evidence="1">CBS 247.69</strain>
    </source>
</reference>
<dbReference type="EMBL" id="MU150258">
    <property type="protein sequence ID" value="KAF9463950.1"/>
    <property type="molecule type" value="Genomic_DNA"/>
</dbReference>
<evidence type="ECO:0000313" key="1">
    <source>
        <dbReference type="EMBL" id="KAF9463950.1"/>
    </source>
</evidence>
<name>A0A9P5Y852_9AGAR</name>
<dbReference type="Proteomes" id="UP000807353">
    <property type="component" value="Unassembled WGS sequence"/>
</dbReference>
<sequence length="70" mass="7798">MGPSKPEVRRSIACICASVFAFCALNTSFTSSKSSVLASSRGANGRTWLNTQRRNPDYRWHLYRSSVTDP</sequence>
<dbReference type="AlphaFoldDB" id="A0A9P5Y852"/>
<proteinExistence type="predicted"/>
<protein>
    <submittedName>
        <fullName evidence="1">Uncharacterized protein</fullName>
    </submittedName>
</protein>